<name>A0A2R4X3L5_9EURY</name>
<evidence type="ECO:0000313" key="4">
    <source>
        <dbReference type="Proteomes" id="UP000244727"/>
    </source>
</evidence>
<dbReference type="AlphaFoldDB" id="A0A2R4X3L5"/>
<dbReference type="InterPro" id="IPR010095">
    <property type="entry name" value="Cas12f1-like_TNB"/>
</dbReference>
<dbReference type="NCBIfam" id="TIGR01766">
    <property type="entry name" value="IS200/IS605 family accessory protein TnpB-like domain"/>
    <property type="match status" value="1"/>
</dbReference>
<organism evidence="3 4">
    <name type="scientific">Halococcoides cellulosivorans</name>
    <dbReference type="NCBI Taxonomy" id="1679096"/>
    <lineage>
        <taxon>Archaea</taxon>
        <taxon>Methanobacteriati</taxon>
        <taxon>Methanobacteriota</taxon>
        <taxon>Stenosarchaea group</taxon>
        <taxon>Halobacteria</taxon>
        <taxon>Halobacteriales</taxon>
        <taxon>Haloarculaceae</taxon>
        <taxon>Halococcoides</taxon>
    </lineage>
</organism>
<dbReference type="KEGG" id="harc:HARCEL1_12055"/>
<dbReference type="Pfam" id="PF07282">
    <property type="entry name" value="Cas12f1-like_TNB"/>
    <property type="match status" value="1"/>
</dbReference>
<dbReference type="GO" id="GO:0003677">
    <property type="term" value="F:DNA binding"/>
    <property type="evidence" value="ECO:0007669"/>
    <property type="project" value="UniProtKB-KW"/>
</dbReference>
<accession>A0A2R4X3L5</accession>
<dbReference type="RefSeq" id="WP_108383834.1">
    <property type="nucleotide sequence ID" value="NZ_CP028858.1"/>
</dbReference>
<dbReference type="NCBIfam" id="NF040570">
    <property type="entry name" value="guided_TnpB"/>
    <property type="match status" value="1"/>
</dbReference>
<reference evidence="3 4" key="1">
    <citation type="submission" date="2018-04" db="EMBL/GenBank/DDBJ databases">
        <title>Halococcoides cellulosivorans gen. nov., sp. nov., an extremely halophilic cellulose-utilizing haloarchaeon from hypersaline lakes.</title>
        <authorList>
            <person name="Sorokin D.Y."/>
            <person name="Toshchakov S.V."/>
            <person name="Samarov N.I."/>
            <person name="Korzhenkov A."/>
            <person name="Kublanov I.V."/>
        </authorList>
    </citation>
    <scope>NUCLEOTIDE SEQUENCE [LARGE SCALE GENOMIC DNA]</scope>
    <source>
        <strain evidence="3 4">HArcel1</strain>
    </source>
</reference>
<evidence type="ECO:0000313" key="3">
    <source>
        <dbReference type="EMBL" id="AWB28386.1"/>
    </source>
</evidence>
<sequence length="385" mass="43624">MKRTAEKTVVAKILTDDLTQSKLDAIIHEYEAFQRYIRGDEDADLYSATKQCADAYVDTDNLHDDHDYPWFIRNDVFDVGVNVEQHDTDLTDWWLKLPVSQVWGGVNVPIQPHDEIPDGADVKDSKIVRENGDYYAHLTVRQEVEISEEYDGVIGVDFGVRWVATSVALPSRNTEFYGREIRRIRRHHHELRTRLQEKGAYDTLQSVKAKEYRRVNDRLHKISRAIVEEAKERNALIVVGNLEGIQNRDLGAEMNRRLHSMPHHTLKNYIEYKATFAGIAVKSVNEYMTSQTCWRCGEQEATTRKEQGQHLCHECGLDDNADKNGATNIAKKGLGKDIACPLSSLGAVCEPALEPSGVDQASATVRLRADLEAPASTKRAVRRAK</sequence>
<gene>
    <name evidence="3" type="ORF">HARCEL1_12055</name>
</gene>
<protein>
    <submittedName>
        <fullName evidence="3">Transposase</fullName>
    </submittedName>
</protein>
<dbReference type="GeneID" id="36513252"/>
<keyword evidence="4" id="KW-1185">Reference proteome</keyword>
<proteinExistence type="predicted"/>
<dbReference type="EMBL" id="CP028858">
    <property type="protein sequence ID" value="AWB28386.1"/>
    <property type="molecule type" value="Genomic_DNA"/>
</dbReference>
<evidence type="ECO:0000259" key="2">
    <source>
        <dbReference type="Pfam" id="PF07282"/>
    </source>
</evidence>
<feature type="domain" description="Cas12f1-like TNB" evidence="2">
    <location>
        <begin position="263"/>
        <end position="329"/>
    </location>
</feature>
<dbReference type="Proteomes" id="UP000244727">
    <property type="component" value="Chromosome"/>
</dbReference>
<evidence type="ECO:0000256" key="1">
    <source>
        <dbReference type="ARBA" id="ARBA00023125"/>
    </source>
</evidence>
<keyword evidence="1" id="KW-0238">DNA-binding</keyword>